<dbReference type="InterPro" id="IPR043130">
    <property type="entry name" value="CDP-OH_PTrfase_TM_dom"/>
</dbReference>
<evidence type="ECO:0000256" key="9">
    <source>
        <dbReference type="ARBA" id="ARBA00023098"/>
    </source>
</evidence>
<dbReference type="InterPro" id="IPR004570">
    <property type="entry name" value="Phosphatidylglycerol_P_synth"/>
</dbReference>
<dbReference type="GO" id="GO:0008444">
    <property type="term" value="F:CDP-diacylglycerol-glycerol-3-phosphate 3-phosphatidyltransferase activity"/>
    <property type="evidence" value="ECO:0007669"/>
    <property type="project" value="UniProtKB-EC"/>
</dbReference>
<evidence type="ECO:0000256" key="2">
    <source>
        <dbReference type="ARBA" id="ARBA00005042"/>
    </source>
</evidence>
<keyword evidence="7 14" id="KW-0812">Transmembrane</keyword>
<proteinExistence type="inferred from homology"/>
<keyword evidence="8 14" id="KW-1133">Transmembrane helix</keyword>
<feature type="transmembrane region" description="Helical" evidence="14">
    <location>
        <begin position="177"/>
        <end position="198"/>
    </location>
</feature>
<feature type="transmembrane region" description="Helical" evidence="14">
    <location>
        <begin position="48"/>
        <end position="67"/>
    </location>
</feature>
<reference evidence="15 18" key="2">
    <citation type="submission" date="2020-08" db="EMBL/GenBank/DDBJ databases">
        <title>Genomic Encyclopedia of Type Strains, Phase IV (KMG-IV): sequencing the most valuable type-strain genomes for metagenomic binning, comparative biology and taxonomic classification.</title>
        <authorList>
            <person name="Goeker M."/>
        </authorList>
    </citation>
    <scope>NUCLEOTIDE SEQUENCE [LARGE SCALE GENOMIC DNA]</scope>
    <source>
        <strain evidence="15 18">DSM 11525</strain>
    </source>
</reference>
<evidence type="ECO:0000256" key="8">
    <source>
        <dbReference type="ARBA" id="ARBA00022989"/>
    </source>
</evidence>
<dbReference type="AlphaFoldDB" id="A0A6P1TGH2"/>
<dbReference type="EMBL" id="CP047491">
    <property type="protein sequence ID" value="QHQ40630.1"/>
    <property type="molecule type" value="Genomic_DNA"/>
</dbReference>
<organism evidence="15 18">
    <name type="scientific">Microbulbifer hydrolyticus</name>
    <dbReference type="NCBI Taxonomy" id="48074"/>
    <lineage>
        <taxon>Bacteria</taxon>
        <taxon>Pseudomonadati</taxon>
        <taxon>Pseudomonadota</taxon>
        <taxon>Gammaproteobacteria</taxon>
        <taxon>Cellvibrionales</taxon>
        <taxon>Microbulbiferaceae</taxon>
        <taxon>Microbulbifer</taxon>
    </lineage>
</organism>
<dbReference type="InterPro" id="IPR000462">
    <property type="entry name" value="CDP-OH_P_trans"/>
</dbReference>
<dbReference type="EC" id="2.7.8.5" evidence="4"/>
<dbReference type="GO" id="GO:0016020">
    <property type="term" value="C:membrane"/>
    <property type="evidence" value="ECO:0007669"/>
    <property type="project" value="UniProtKB-SubCell"/>
</dbReference>
<evidence type="ECO:0000256" key="10">
    <source>
        <dbReference type="ARBA" id="ARBA00023136"/>
    </source>
</evidence>
<evidence type="ECO:0000256" key="1">
    <source>
        <dbReference type="ARBA" id="ARBA00004141"/>
    </source>
</evidence>
<dbReference type="Pfam" id="PF01066">
    <property type="entry name" value="CDP-OH_P_transf"/>
    <property type="match status" value="1"/>
</dbReference>
<dbReference type="GO" id="GO:0046474">
    <property type="term" value="P:glycerophospholipid biosynthetic process"/>
    <property type="evidence" value="ECO:0007669"/>
    <property type="project" value="TreeGrafter"/>
</dbReference>
<dbReference type="Proteomes" id="UP000464675">
    <property type="component" value="Chromosome"/>
</dbReference>
<feature type="transmembrane region" description="Helical" evidence="14">
    <location>
        <begin position="106"/>
        <end position="127"/>
    </location>
</feature>
<accession>A0A6P1TGH2</accession>
<comment type="catalytic activity">
    <reaction evidence="13">
        <text>a CDP-1,2-diacyl-sn-glycerol + sn-glycerol 3-phosphate = a 1,2-diacyl-sn-glycero-3-phospho-(1'-sn-glycero-3'-phosphate) + CMP + H(+)</text>
        <dbReference type="Rhea" id="RHEA:12593"/>
        <dbReference type="ChEBI" id="CHEBI:15378"/>
        <dbReference type="ChEBI" id="CHEBI:57597"/>
        <dbReference type="ChEBI" id="CHEBI:58332"/>
        <dbReference type="ChEBI" id="CHEBI:60110"/>
        <dbReference type="ChEBI" id="CHEBI:60377"/>
        <dbReference type="EC" id="2.7.8.5"/>
    </reaction>
</comment>
<evidence type="ECO:0000256" key="14">
    <source>
        <dbReference type="SAM" id="Phobius"/>
    </source>
</evidence>
<feature type="transmembrane region" description="Helical" evidence="14">
    <location>
        <begin position="139"/>
        <end position="157"/>
    </location>
</feature>
<dbReference type="RefSeq" id="WP_161859921.1">
    <property type="nucleotide sequence ID" value="NZ_CP047491.1"/>
</dbReference>
<evidence type="ECO:0000256" key="4">
    <source>
        <dbReference type="ARBA" id="ARBA00013170"/>
    </source>
</evidence>
<dbReference type="PIRSF" id="PIRSF000847">
    <property type="entry name" value="Phos_ph_gly_syn"/>
    <property type="match status" value="1"/>
</dbReference>
<keyword evidence="12" id="KW-1208">Phospholipid metabolism</keyword>
<dbReference type="PANTHER" id="PTHR14269:SF62">
    <property type="entry name" value="CDP-DIACYLGLYCEROL--GLYCEROL-3-PHOSPHATE 3-PHOSPHATIDYLTRANSFERASE 1, CHLOROPLASTIC"/>
    <property type="match status" value="1"/>
</dbReference>
<gene>
    <name evidence="16" type="ORF">GTQ55_17685</name>
    <name evidence="15" type="ORF">HNQ53_001993</name>
</gene>
<evidence type="ECO:0000256" key="3">
    <source>
        <dbReference type="ARBA" id="ARBA00010441"/>
    </source>
</evidence>
<evidence type="ECO:0000256" key="7">
    <source>
        <dbReference type="ARBA" id="ARBA00022692"/>
    </source>
</evidence>
<reference evidence="16 17" key="1">
    <citation type="submission" date="2020-01" db="EMBL/GenBank/DDBJ databases">
        <title>The possibility of degradation of plastic by Microbulbifer hydrolyticus IRE-31.</title>
        <authorList>
            <person name="Liu L."/>
        </authorList>
    </citation>
    <scope>NUCLEOTIDE SEQUENCE [LARGE SCALE GENOMIC DNA]</scope>
    <source>
        <strain evidence="16 17">IRE-31</strain>
    </source>
</reference>
<keyword evidence="11" id="KW-0594">Phospholipid biosynthesis</keyword>
<evidence type="ECO:0000313" key="17">
    <source>
        <dbReference type="Proteomes" id="UP000464675"/>
    </source>
</evidence>
<keyword evidence="6" id="KW-0444">Lipid biosynthesis</keyword>
<evidence type="ECO:0000256" key="13">
    <source>
        <dbReference type="ARBA" id="ARBA00048586"/>
    </source>
</evidence>
<dbReference type="OrthoDB" id="9796672at2"/>
<name>A0A6P1TGH2_9GAMM</name>
<keyword evidence="9" id="KW-0443">Lipid metabolism</keyword>
<evidence type="ECO:0000313" key="15">
    <source>
        <dbReference type="EMBL" id="MBB5211775.1"/>
    </source>
</evidence>
<dbReference type="Gene3D" id="1.20.120.1760">
    <property type="match status" value="1"/>
</dbReference>
<dbReference type="InterPro" id="IPR050324">
    <property type="entry name" value="CDP-alcohol_PTase-I"/>
</dbReference>
<dbReference type="Proteomes" id="UP000563601">
    <property type="component" value="Unassembled WGS sequence"/>
</dbReference>
<protein>
    <recommendedName>
        <fullName evidence="5">CDP-diacylglycerol--glycerol-3-phosphate 3-phosphatidyltransferase</fullName>
        <ecNumber evidence="4">2.7.8.5</ecNumber>
    </recommendedName>
</protein>
<comment type="subcellular location">
    <subcellularLocation>
        <location evidence="1">Membrane</location>
        <topology evidence="1">Multi-pass membrane protein</topology>
    </subcellularLocation>
</comment>
<comment type="similarity">
    <text evidence="3">Belongs to the CDP-alcohol phosphatidyltransferase class-I family.</text>
</comment>
<evidence type="ECO:0000256" key="12">
    <source>
        <dbReference type="ARBA" id="ARBA00023264"/>
    </source>
</evidence>
<sequence length="213" mass="23882">MTRKTGAGSAAANLAPHSPWRHLPNLLSISRVLSIPIIFWLSLSQENLWALVVFGYCAVTDLLDGFLAKRFGWDSRFGALLDPVADRIFVCSLIPLLWHLDAINSAYTLLVVLRFSIQLSVFPVLFWWLKRPVRVIPGLLSKAAMALAFVVLGMGFAKQLAIEMFSKASGATVVFDHTLDALTVIGCLLEVWVLIKFLPRYWDIIREREDTIV</sequence>
<evidence type="ECO:0000313" key="18">
    <source>
        <dbReference type="Proteomes" id="UP000563601"/>
    </source>
</evidence>
<evidence type="ECO:0000256" key="6">
    <source>
        <dbReference type="ARBA" id="ARBA00022516"/>
    </source>
</evidence>
<evidence type="ECO:0000256" key="11">
    <source>
        <dbReference type="ARBA" id="ARBA00023209"/>
    </source>
</evidence>
<keyword evidence="10 14" id="KW-0472">Membrane</keyword>
<comment type="pathway">
    <text evidence="2">Phospholipid metabolism; phosphatidylglycerol biosynthesis; phosphatidylglycerol from CDP-diacylglycerol: step 1/2.</text>
</comment>
<evidence type="ECO:0000256" key="5">
    <source>
        <dbReference type="ARBA" id="ARBA00014944"/>
    </source>
</evidence>
<keyword evidence="17" id="KW-1185">Reference proteome</keyword>
<dbReference type="EMBL" id="JACHHR010000002">
    <property type="protein sequence ID" value="MBB5211775.1"/>
    <property type="molecule type" value="Genomic_DNA"/>
</dbReference>
<dbReference type="PANTHER" id="PTHR14269">
    <property type="entry name" value="CDP-DIACYLGLYCEROL--GLYCEROL-3-PHOSPHATE 3-PHOSPHATIDYLTRANSFERASE-RELATED"/>
    <property type="match status" value="1"/>
</dbReference>
<evidence type="ECO:0000313" key="16">
    <source>
        <dbReference type="EMBL" id="QHQ40630.1"/>
    </source>
</evidence>